<dbReference type="NCBIfam" id="NF008623">
    <property type="entry name" value="PRK11609.1"/>
    <property type="match status" value="1"/>
</dbReference>
<comment type="caution">
    <text evidence="9">The sequence shown here is derived from an EMBL/GenBank/DDBJ whole genome shotgun (WGS) entry which is preliminary data.</text>
</comment>
<protein>
    <recommendedName>
        <fullName evidence="6">nicotinamidase</fullName>
        <ecNumber evidence="6">3.5.1.19</ecNumber>
    </recommendedName>
    <alternativeName>
        <fullName evidence="7">Nicotinamide deamidase</fullName>
    </alternativeName>
</protein>
<name>A0ABT7AIK9_9HYPH</name>
<keyword evidence="4 9" id="KW-0378">Hydrolase</keyword>
<dbReference type="EC" id="3.5.1.19" evidence="6"/>
<dbReference type="InterPro" id="IPR036380">
    <property type="entry name" value="Isochorismatase-like_sf"/>
</dbReference>
<dbReference type="GO" id="GO:0008936">
    <property type="term" value="F:nicotinamidase activity"/>
    <property type="evidence" value="ECO:0007669"/>
    <property type="project" value="UniProtKB-EC"/>
</dbReference>
<sequence>MIKPGESDALLVVDVQNGFVPGGNLPVPEGDAVVPVINALAKRFAHVILTQDWHPPGHSSFASSHPGRKPFEVLHLSYGDQVLWPDHCVQGTRDAALHPDLDVPHAELVLRKGYQREVDSYSAFYAADRRTPTGLSGYLRERGLARLFLAGLATDFCVAWSALDARRENFETFVVEDACRAIDVDGSLAKAWADMEAAGVKRIMAAEIG</sequence>
<evidence type="ECO:0000313" key="9">
    <source>
        <dbReference type="EMBL" id="MDJ1158920.1"/>
    </source>
</evidence>
<dbReference type="Gene3D" id="3.40.50.850">
    <property type="entry name" value="Isochorismatase-like"/>
    <property type="match status" value="1"/>
</dbReference>
<dbReference type="Pfam" id="PF00857">
    <property type="entry name" value="Isochorismatase"/>
    <property type="match status" value="1"/>
</dbReference>
<evidence type="ECO:0000256" key="5">
    <source>
        <dbReference type="ARBA" id="ARBA00037900"/>
    </source>
</evidence>
<feature type="domain" description="Isochorismatase-like" evidence="8">
    <location>
        <begin position="9"/>
        <end position="201"/>
    </location>
</feature>
<evidence type="ECO:0000259" key="8">
    <source>
        <dbReference type="Pfam" id="PF00857"/>
    </source>
</evidence>
<evidence type="ECO:0000256" key="4">
    <source>
        <dbReference type="ARBA" id="ARBA00022801"/>
    </source>
</evidence>
<evidence type="ECO:0000256" key="7">
    <source>
        <dbReference type="ARBA" id="ARBA00043224"/>
    </source>
</evidence>
<comment type="pathway">
    <text evidence="5">Cofactor biosynthesis; nicotinate biosynthesis; nicotinate from nicotinamide: step 1/1.</text>
</comment>
<dbReference type="CDD" id="cd01011">
    <property type="entry name" value="nicotinamidase"/>
    <property type="match status" value="1"/>
</dbReference>
<dbReference type="InterPro" id="IPR000868">
    <property type="entry name" value="Isochorismatase-like_dom"/>
</dbReference>
<proteinExistence type="inferred from homology"/>
<evidence type="ECO:0000256" key="2">
    <source>
        <dbReference type="ARBA" id="ARBA00022642"/>
    </source>
</evidence>
<dbReference type="PANTHER" id="PTHR11080:SF2">
    <property type="entry name" value="LD05707P"/>
    <property type="match status" value="1"/>
</dbReference>
<dbReference type="EMBL" id="JASJEV010000006">
    <property type="protein sequence ID" value="MDJ1158920.1"/>
    <property type="molecule type" value="Genomic_DNA"/>
</dbReference>
<dbReference type="PANTHER" id="PTHR11080">
    <property type="entry name" value="PYRAZINAMIDASE/NICOTINAMIDASE"/>
    <property type="match status" value="1"/>
</dbReference>
<dbReference type="Proteomes" id="UP001321492">
    <property type="component" value="Unassembled WGS sequence"/>
</dbReference>
<gene>
    <name evidence="9" type="primary">pncA</name>
    <name evidence="9" type="ORF">QNA08_11805</name>
</gene>
<dbReference type="InterPro" id="IPR052347">
    <property type="entry name" value="Isochorismatase_Nicotinamidase"/>
</dbReference>
<organism evidence="9 10">
    <name type="scientific">Chelatococcus albus</name>
    <dbReference type="NCBI Taxonomy" id="3047466"/>
    <lineage>
        <taxon>Bacteria</taxon>
        <taxon>Pseudomonadati</taxon>
        <taxon>Pseudomonadota</taxon>
        <taxon>Alphaproteobacteria</taxon>
        <taxon>Hyphomicrobiales</taxon>
        <taxon>Chelatococcaceae</taxon>
        <taxon>Chelatococcus</taxon>
    </lineage>
</organism>
<comment type="similarity">
    <text evidence="1">Belongs to the isochorismatase family.</text>
</comment>
<keyword evidence="2" id="KW-0662">Pyridine nucleotide biosynthesis</keyword>
<evidence type="ECO:0000256" key="6">
    <source>
        <dbReference type="ARBA" id="ARBA00039017"/>
    </source>
</evidence>
<dbReference type="RefSeq" id="WP_283740909.1">
    <property type="nucleotide sequence ID" value="NZ_JASJEV010000006.1"/>
</dbReference>
<evidence type="ECO:0000313" key="10">
    <source>
        <dbReference type="Proteomes" id="UP001321492"/>
    </source>
</evidence>
<evidence type="ECO:0000256" key="1">
    <source>
        <dbReference type="ARBA" id="ARBA00006336"/>
    </source>
</evidence>
<reference evidence="9 10" key="1">
    <citation type="submission" date="2023-05" db="EMBL/GenBank/DDBJ databases">
        <title>Chelatococcus sp. nov., a moderately thermophilic bacterium isolated from hot spring microbial mat.</title>
        <authorList>
            <person name="Hu C.-J."/>
            <person name="Li W.-J."/>
        </authorList>
    </citation>
    <scope>NUCLEOTIDE SEQUENCE [LARGE SCALE GENOMIC DNA]</scope>
    <source>
        <strain evidence="9 10">SYSU G07232</strain>
    </source>
</reference>
<evidence type="ECO:0000256" key="3">
    <source>
        <dbReference type="ARBA" id="ARBA00022723"/>
    </source>
</evidence>
<accession>A0ABT7AIK9</accession>
<dbReference type="SUPFAM" id="SSF52499">
    <property type="entry name" value="Isochorismatase-like hydrolases"/>
    <property type="match status" value="1"/>
</dbReference>
<keyword evidence="3" id="KW-0479">Metal-binding</keyword>
<keyword evidence="10" id="KW-1185">Reference proteome</keyword>